<comment type="caution">
    <text evidence="9">Lacks conserved residue(s) required for the propagation of feature annotation.</text>
</comment>
<keyword evidence="4 9" id="KW-0479">Metal-binding</keyword>
<evidence type="ECO:0000313" key="11">
    <source>
        <dbReference type="EMBL" id="MET3578984.1"/>
    </source>
</evidence>
<dbReference type="EMBL" id="JBEPMC010000003">
    <property type="protein sequence ID" value="MET3578984.1"/>
    <property type="molecule type" value="Genomic_DNA"/>
</dbReference>
<dbReference type="NCBIfam" id="TIGR00276">
    <property type="entry name" value="tRNA epoxyqueuosine(34) reductase QueG"/>
    <property type="match status" value="1"/>
</dbReference>
<dbReference type="RefSeq" id="WP_354490077.1">
    <property type="nucleotide sequence ID" value="NZ_JBEPMC010000003.1"/>
</dbReference>
<gene>
    <name evidence="9" type="primary">queG</name>
    <name evidence="11" type="ORF">ABID19_002009</name>
</gene>
<feature type="binding site" evidence="9">
    <location>
        <position position="253"/>
    </location>
    <ligand>
        <name>[4Fe-4S] cluster</name>
        <dbReference type="ChEBI" id="CHEBI:49883"/>
        <label>1</label>
    </ligand>
</feature>
<evidence type="ECO:0000259" key="10">
    <source>
        <dbReference type="PROSITE" id="PS51379"/>
    </source>
</evidence>
<sequence>MRTSISKAEKLRALINREARRAGFDAVAVTTPDSIPQAPARLAAFVADGFHGSMGWIAETLERRGEPTALWPEVRSIIVLAMNYGPDHDPRAVLVKRDRGAISVYAQNRDYHDVMKGRLKEIAGKIVARTGGDVKVFVDTAPVMEKPLAEAAGLGWQGKHTNLVSREHGSWLFLGTIFTTAELAPDTPEVDHCGSCRACLDVCPTDAFPAPYRLDARRCISYLTIENKGPIPHEFREKIGNRIYGCDDCLAACPWNKFARTASEAKLVARADLREPALADLLAFDDAAFRSFFTGSPIKRIGRDRFVRNVLIAAGNSGDASLGNVVCALLGDASPLVRGAAVWALSRLVPEPEFAKRATAAVKAESDEAVQREWRLALADQIEAHA</sequence>
<evidence type="ECO:0000313" key="12">
    <source>
        <dbReference type="Proteomes" id="UP001549204"/>
    </source>
</evidence>
<feature type="binding site" evidence="9">
    <location>
        <position position="193"/>
    </location>
    <ligand>
        <name>[4Fe-4S] cluster</name>
        <dbReference type="ChEBI" id="CHEBI:49883"/>
        <label>1</label>
    </ligand>
</feature>
<evidence type="ECO:0000256" key="1">
    <source>
        <dbReference type="ARBA" id="ARBA00022485"/>
    </source>
</evidence>
<comment type="function">
    <text evidence="9">Catalyzes the conversion of epoxyqueuosine (oQ) to queuosine (Q), which is a hypermodified base found in the wobble positions of tRNA(Asp), tRNA(Asn), tRNA(His) and tRNA(Tyr).</text>
</comment>
<comment type="subunit">
    <text evidence="9">Monomer.</text>
</comment>
<evidence type="ECO:0000256" key="2">
    <source>
        <dbReference type="ARBA" id="ARBA00022490"/>
    </source>
</evidence>
<keyword evidence="9" id="KW-0170">Cobalt</keyword>
<keyword evidence="12" id="KW-1185">Reference proteome</keyword>
<feature type="binding site" evidence="9">
    <location>
        <position position="163"/>
    </location>
    <ligand>
        <name>cob(II)alamin</name>
        <dbReference type="ChEBI" id="CHEBI:16304"/>
    </ligand>
</feature>
<keyword evidence="6 9" id="KW-0560">Oxidoreductase</keyword>
<proteinExistence type="inferred from homology"/>
<name>A0ABV2GL09_9HYPH</name>
<dbReference type="Proteomes" id="UP001549204">
    <property type="component" value="Unassembled WGS sequence"/>
</dbReference>
<dbReference type="PANTHER" id="PTHR30002">
    <property type="entry name" value="EPOXYQUEUOSINE REDUCTASE"/>
    <property type="match status" value="1"/>
</dbReference>
<dbReference type="HAMAP" id="MF_00916">
    <property type="entry name" value="QueG"/>
    <property type="match status" value="1"/>
</dbReference>
<keyword evidence="7 9" id="KW-0408">Iron</keyword>
<dbReference type="EC" id="1.17.99.6" evidence="9"/>
<comment type="cofactor">
    <cofactor evidence="9">
        <name>cob(II)alamin</name>
        <dbReference type="ChEBI" id="CHEBI:16304"/>
    </cofactor>
</comment>
<keyword evidence="9" id="KW-0846">Cobalamin</keyword>
<evidence type="ECO:0000256" key="3">
    <source>
        <dbReference type="ARBA" id="ARBA00022694"/>
    </source>
</evidence>
<dbReference type="PROSITE" id="PS51379">
    <property type="entry name" value="4FE4S_FER_2"/>
    <property type="match status" value="1"/>
</dbReference>
<dbReference type="Pfam" id="PF13484">
    <property type="entry name" value="Fer4_16"/>
    <property type="match status" value="1"/>
</dbReference>
<dbReference type="PANTHER" id="PTHR30002:SF4">
    <property type="entry name" value="EPOXYQUEUOSINE REDUCTASE"/>
    <property type="match status" value="1"/>
</dbReference>
<dbReference type="SUPFAM" id="SSF46548">
    <property type="entry name" value="alpha-helical ferredoxin"/>
    <property type="match status" value="1"/>
</dbReference>
<feature type="domain" description="4Fe-4S ferredoxin-type" evidence="10">
    <location>
        <begin position="186"/>
        <end position="213"/>
    </location>
</feature>
<evidence type="ECO:0000256" key="6">
    <source>
        <dbReference type="ARBA" id="ARBA00023002"/>
    </source>
</evidence>
<feature type="binding site" evidence="9">
    <location>
        <position position="219"/>
    </location>
    <ligand>
        <name>[4Fe-4S] cluster</name>
        <dbReference type="ChEBI" id="CHEBI:49883"/>
        <label>2</label>
    </ligand>
</feature>
<comment type="similarity">
    <text evidence="9">Belongs to the QueG family.</text>
</comment>
<keyword evidence="8 9" id="KW-0411">Iron-sulfur</keyword>
<dbReference type="Gene3D" id="3.30.70.20">
    <property type="match status" value="1"/>
</dbReference>
<feature type="binding site" evidence="9">
    <location>
        <position position="199"/>
    </location>
    <ligand>
        <name>[4Fe-4S] cluster</name>
        <dbReference type="ChEBI" id="CHEBI:49883"/>
        <label>1</label>
    </ligand>
</feature>
<feature type="binding site" evidence="9">
    <location>
        <position position="139"/>
    </location>
    <ligand>
        <name>cob(II)alamin</name>
        <dbReference type="ChEBI" id="CHEBI:16304"/>
    </ligand>
</feature>
<dbReference type="InterPro" id="IPR017900">
    <property type="entry name" value="4Fe4S_Fe_S_CS"/>
</dbReference>
<feature type="binding site" evidence="9">
    <location>
        <position position="228"/>
    </location>
    <ligand>
        <name>tRNA</name>
        <dbReference type="ChEBI" id="CHEBI:17843"/>
    </ligand>
</feature>
<accession>A0ABV2GL09</accession>
<keyword evidence="1 9" id="KW-0004">4Fe-4S</keyword>
<feature type="binding site" evidence="9">
    <location>
        <position position="249"/>
    </location>
    <ligand>
        <name>[4Fe-4S] cluster</name>
        <dbReference type="ChEBI" id="CHEBI:49883"/>
        <label>2</label>
    </ligand>
</feature>
<protein>
    <recommendedName>
        <fullName evidence="9">Epoxyqueuosine reductase</fullName>
        <ecNumber evidence="9">1.17.99.6</ecNumber>
    </recommendedName>
    <alternativeName>
        <fullName evidence="9">Queuosine biosynthesis protein QueG</fullName>
    </alternativeName>
</protein>
<comment type="catalytic activity">
    <reaction evidence="9">
        <text>epoxyqueuosine(34) in tRNA + AH2 = queuosine(34) in tRNA + A + H2O</text>
        <dbReference type="Rhea" id="RHEA:32159"/>
        <dbReference type="Rhea" id="RHEA-COMP:18571"/>
        <dbReference type="Rhea" id="RHEA-COMP:18582"/>
        <dbReference type="ChEBI" id="CHEBI:13193"/>
        <dbReference type="ChEBI" id="CHEBI:15377"/>
        <dbReference type="ChEBI" id="CHEBI:17499"/>
        <dbReference type="ChEBI" id="CHEBI:194431"/>
        <dbReference type="ChEBI" id="CHEBI:194443"/>
        <dbReference type="EC" id="1.17.99.6"/>
    </reaction>
</comment>
<feature type="binding site" evidence="9">
    <location>
        <position position="174"/>
    </location>
    <ligand>
        <name>cob(II)alamin</name>
        <dbReference type="ChEBI" id="CHEBI:16304"/>
    </ligand>
</feature>
<comment type="caution">
    <text evidence="11">The sequence shown here is derived from an EMBL/GenBank/DDBJ whole genome shotgun (WGS) entry which is preliminary data.</text>
</comment>
<keyword evidence="2 9" id="KW-0963">Cytoplasm</keyword>
<keyword evidence="5 9" id="KW-0671">Queuosine biosynthesis</keyword>
<comment type="cofactor">
    <cofactor evidence="9">
        <name>[4Fe-4S] cluster</name>
        <dbReference type="ChEBI" id="CHEBI:49883"/>
    </cofactor>
    <text evidence="9">Binds 2 [4Fe-4S] clusters per monomer.</text>
</comment>
<feature type="binding site" evidence="9">
    <location>
        <position position="221"/>
    </location>
    <ligand>
        <name>cob(II)alamin</name>
        <dbReference type="ChEBI" id="CHEBI:16304"/>
    </ligand>
</feature>
<dbReference type="InterPro" id="IPR013542">
    <property type="entry name" value="QueG_DUF1730"/>
</dbReference>
<evidence type="ECO:0000256" key="5">
    <source>
        <dbReference type="ARBA" id="ARBA00022785"/>
    </source>
</evidence>
<dbReference type="InterPro" id="IPR004453">
    <property type="entry name" value="QueG"/>
</dbReference>
<dbReference type="Pfam" id="PF08331">
    <property type="entry name" value="QueG_DUF1730"/>
    <property type="match status" value="1"/>
</dbReference>
<feature type="binding site" evidence="9">
    <location>
        <position position="203"/>
    </location>
    <ligand>
        <name>[4Fe-4S] cluster</name>
        <dbReference type="ChEBI" id="CHEBI:49883"/>
        <label>2</label>
    </ligand>
</feature>
<evidence type="ECO:0000256" key="8">
    <source>
        <dbReference type="ARBA" id="ARBA00023014"/>
    </source>
</evidence>
<feature type="binding site" evidence="9">
    <location>
        <position position="64"/>
    </location>
    <ligand>
        <name>cob(II)alamin</name>
        <dbReference type="ChEBI" id="CHEBI:16304"/>
    </ligand>
</feature>
<comment type="pathway">
    <text evidence="9">tRNA modification; tRNA-queuosine biosynthesis.</text>
</comment>
<evidence type="ECO:0000256" key="4">
    <source>
        <dbReference type="ARBA" id="ARBA00022723"/>
    </source>
</evidence>
<feature type="binding site" evidence="9">
    <location>
        <position position="196"/>
    </location>
    <ligand>
        <name>[4Fe-4S] cluster</name>
        <dbReference type="ChEBI" id="CHEBI:49883"/>
        <label>1</label>
    </ligand>
</feature>
<comment type="subcellular location">
    <subcellularLocation>
        <location evidence="9">Cytoplasm</location>
    </subcellularLocation>
</comment>
<feature type="binding site" evidence="9">
    <location>
        <begin position="246"/>
        <end position="247"/>
    </location>
    <ligand>
        <name>cob(II)alamin</name>
        <dbReference type="ChEBI" id="CHEBI:16304"/>
    </ligand>
</feature>
<feature type="binding site" evidence="9">
    <location>
        <position position="246"/>
    </location>
    <ligand>
        <name>[4Fe-4S] cluster</name>
        <dbReference type="ChEBI" id="CHEBI:49883"/>
        <label>2</label>
    </ligand>
</feature>
<dbReference type="GO" id="GO:0052693">
    <property type="term" value="F:epoxyqueuosine reductase activity"/>
    <property type="evidence" value="ECO:0007669"/>
    <property type="project" value="UniProtKB-EC"/>
</dbReference>
<dbReference type="InterPro" id="IPR017896">
    <property type="entry name" value="4Fe4S_Fe-S-bd"/>
</dbReference>
<evidence type="ECO:0000256" key="9">
    <source>
        <dbReference type="HAMAP-Rule" id="MF_00916"/>
    </source>
</evidence>
<feature type="active site" description="Proton donor" evidence="9">
    <location>
        <position position="139"/>
    </location>
</feature>
<reference evidence="11 12" key="1">
    <citation type="submission" date="2024-06" db="EMBL/GenBank/DDBJ databases">
        <title>Genomic Encyclopedia of Type Strains, Phase IV (KMG-IV): sequencing the most valuable type-strain genomes for metagenomic binning, comparative biology and taxonomic classification.</title>
        <authorList>
            <person name="Goeker M."/>
        </authorList>
    </citation>
    <scope>NUCLEOTIDE SEQUENCE [LARGE SCALE GENOMIC DNA]</scope>
    <source>
        <strain evidence="11 12">DSM 100022</strain>
    </source>
</reference>
<dbReference type="PROSITE" id="PS00198">
    <property type="entry name" value="4FE4S_FER_1"/>
    <property type="match status" value="1"/>
</dbReference>
<evidence type="ECO:0000256" key="7">
    <source>
        <dbReference type="ARBA" id="ARBA00023004"/>
    </source>
</evidence>
<keyword evidence="3 9" id="KW-0819">tRNA processing</keyword>
<organism evidence="11 12">
    <name type="scientific">Mesorhizobium robiniae</name>
    <dbReference type="NCBI Taxonomy" id="559315"/>
    <lineage>
        <taxon>Bacteria</taxon>
        <taxon>Pseudomonadati</taxon>
        <taxon>Pseudomonadota</taxon>
        <taxon>Alphaproteobacteria</taxon>
        <taxon>Hyphomicrobiales</taxon>
        <taxon>Phyllobacteriaceae</taxon>
        <taxon>Mesorhizobium</taxon>
    </lineage>
</organism>